<feature type="domain" description="Ciliogenesis-associated TTC17-interacting protein N-terminal" evidence="1">
    <location>
        <begin position="39"/>
        <end position="210"/>
    </location>
</feature>
<proteinExistence type="predicted"/>
<protein>
    <recommendedName>
        <fullName evidence="1">Ciliogenesis-associated TTC17-interacting protein N-terminal domain-containing protein</fullName>
    </recommendedName>
</protein>
<dbReference type="AlphaFoldDB" id="A0AAV8YYX4"/>
<dbReference type="PANTHER" id="PTHR15505">
    <property type="entry name" value="RIIA DOMAIN-CONTAINING PROTEIN 1"/>
    <property type="match status" value="1"/>
</dbReference>
<organism evidence="2 3">
    <name type="scientific">Aromia moschata</name>
    <dbReference type="NCBI Taxonomy" id="1265417"/>
    <lineage>
        <taxon>Eukaryota</taxon>
        <taxon>Metazoa</taxon>
        <taxon>Ecdysozoa</taxon>
        <taxon>Arthropoda</taxon>
        <taxon>Hexapoda</taxon>
        <taxon>Insecta</taxon>
        <taxon>Pterygota</taxon>
        <taxon>Neoptera</taxon>
        <taxon>Endopterygota</taxon>
        <taxon>Coleoptera</taxon>
        <taxon>Polyphaga</taxon>
        <taxon>Cucujiformia</taxon>
        <taxon>Chrysomeloidea</taxon>
        <taxon>Cerambycidae</taxon>
        <taxon>Cerambycinae</taxon>
        <taxon>Callichromatini</taxon>
        <taxon>Aromia</taxon>
    </lineage>
</organism>
<evidence type="ECO:0000313" key="3">
    <source>
        <dbReference type="Proteomes" id="UP001162162"/>
    </source>
</evidence>
<dbReference type="Gene3D" id="1.20.890.10">
    <property type="entry name" value="cAMP-dependent protein kinase regulatory subunit, dimerization-anchoring domain"/>
    <property type="match status" value="1"/>
</dbReference>
<keyword evidence="3" id="KW-1185">Reference proteome</keyword>
<comment type="caution">
    <text evidence="2">The sequence shown here is derived from an EMBL/GenBank/DDBJ whole genome shotgun (WGS) entry which is preliminary data.</text>
</comment>
<name>A0AAV8YYX4_9CUCU</name>
<accession>A0AAV8YYX4</accession>
<dbReference type="PANTHER" id="PTHR15505:SF4">
    <property type="entry name" value="RIIA DOMAIN-CONTAINING PROTEIN 1"/>
    <property type="match status" value="1"/>
</dbReference>
<dbReference type="InterPro" id="IPR047501">
    <property type="entry name" value="DD_CATIP"/>
</dbReference>
<dbReference type="SUPFAM" id="SSF47391">
    <property type="entry name" value="Dimerization-anchoring domain of cAMP-dependent PK regulatory subunit"/>
    <property type="match status" value="1"/>
</dbReference>
<reference evidence="2" key="1">
    <citation type="journal article" date="2023" name="Insect Mol. Biol.">
        <title>Genome sequencing provides insights into the evolution of gene families encoding plant cell wall-degrading enzymes in longhorned beetles.</title>
        <authorList>
            <person name="Shin N.R."/>
            <person name="Okamura Y."/>
            <person name="Kirsch R."/>
            <person name="Pauchet Y."/>
        </authorList>
    </citation>
    <scope>NUCLEOTIDE SEQUENCE</scope>
    <source>
        <strain evidence="2">AMC_N1</strain>
    </source>
</reference>
<dbReference type="InterPro" id="IPR048777">
    <property type="entry name" value="CATIP_N"/>
</dbReference>
<evidence type="ECO:0000313" key="2">
    <source>
        <dbReference type="EMBL" id="KAJ8956315.1"/>
    </source>
</evidence>
<dbReference type="CDD" id="cd22973">
    <property type="entry name" value="DD_CATIP"/>
    <property type="match status" value="1"/>
</dbReference>
<evidence type="ECO:0000259" key="1">
    <source>
        <dbReference type="Pfam" id="PF21772"/>
    </source>
</evidence>
<gene>
    <name evidence="2" type="ORF">NQ318_015053</name>
</gene>
<dbReference type="Proteomes" id="UP001162162">
    <property type="component" value="Unassembled WGS sequence"/>
</dbReference>
<dbReference type="Pfam" id="PF21772">
    <property type="entry name" value="CATIP_N"/>
    <property type="match status" value="1"/>
</dbReference>
<dbReference type="EMBL" id="JAPWTK010000031">
    <property type="protein sequence ID" value="KAJ8956315.1"/>
    <property type="molecule type" value="Genomic_DNA"/>
</dbReference>
<sequence length="332" mass="38998">MSDPSEAVMKTSPEQDKLERRLQAKLDEYERFLRNEMRQNVKKFVVHMSSQFDVGGYDGGSRITAWVDRYLHTLEEKRTEYVSQPHEVLNQKSLYTALQNRKYYLKSTSTLDNVEERKYYGINKTKELVCEGASFILMRYLAVTRYQGTFELSTMYINGDMCRNIYECTGPTTGEVNGKTVGICKIYRYIVEECGLEHHCVTVLTVYGRIITQEWEGCNYILNLNPLQYVSEPPSSCDRLVLEKTWTDDMQLMSKYLDCKTKAERKMKNYMADHPEIKEMMSDYVQNVLLLKPENVLSFTMDYFQSLYPFKLARLPYFEQPTKEDSDVEFYG</sequence>